<feature type="coiled-coil region" evidence="1">
    <location>
        <begin position="258"/>
        <end position="285"/>
    </location>
</feature>
<evidence type="ECO:0000256" key="2">
    <source>
        <dbReference type="SAM" id="MobiDB-lite"/>
    </source>
</evidence>
<reference evidence="3" key="1">
    <citation type="journal article" date="2015" name="Nature">
        <title>Complex archaea that bridge the gap between prokaryotes and eukaryotes.</title>
        <authorList>
            <person name="Spang A."/>
            <person name="Saw J.H."/>
            <person name="Jorgensen S.L."/>
            <person name="Zaremba-Niedzwiedzka K."/>
            <person name="Martijn J."/>
            <person name="Lind A.E."/>
            <person name="van Eijk R."/>
            <person name="Schleper C."/>
            <person name="Guy L."/>
            <person name="Ettema T.J."/>
        </authorList>
    </citation>
    <scope>NUCLEOTIDE SEQUENCE</scope>
</reference>
<organism evidence="3">
    <name type="scientific">marine sediment metagenome</name>
    <dbReference type="NCBI Taxonomy" id="412755"/>
    <lineage>
        <taxon>unclassified sequences</taxon>
        <taxon>metagenomes</taxon>
        <taxon>ecological metagenomes</taxon>
    </lineage>
</organism>
<evidence type="ECO:0000313" key="3">
    <source>
        <dbReference type="EMBL" id="KKL45325.1"/>
    </source>
</evidence>
<dbReference type="EMBL" id="LAZR01034430">
    <property type="protein sequence ID" value="KKL45325.1"/>
    <property type="molecule type" value="Genomic_DNA"/>
</dbReference>
<feature type="non-terminal residue" evidence="3">
    <location>
        <position position="330"/>
    </location>
</feature>
<accession>A0A0F9EKC5</accession>
<keyword evidence="1" id="KW-0175">Coiled coil</keyword>
<gene>
    <name evidence="3" type="ORF">LCGC14_2356790</name>
</gene>
<dbReference type="AlphaFoldDB" id="A0A0F9EKC5"/>
<sequence>MKNSDNQDNQNNQDNQDTESSKQKLTISPEQIEQYLRDIGLGSKKELAKDGEISKKREGERRRNKRKYIRGRLKSGKPYIPLEIRQLGKEEAARRGYEDWSHLPVGRFSDLELIKNLIEDIIGTAVDIEGITDKDIKVSTEVMERQKRALASALGIKRDGLDTFINSLIVEREKEKDEIVRVERERDALMPKIEQAIKDIREKEEMERRRRNLQPEVVSGLEGGGGNKEGADSGFNRELLAKEIEKEIEIEKEKKSRREYIKEGIEEEKEEKEEKEKEEEIEFRNIPGDDPIRIMCLGDLRKQRALCFVYSQLDPDIWGTSKAEKLFYNV</sequence>
<protein>
    <submittedName>
        <fullName evidence="3">Uncharacterized protein</fullName>
    </submittedName>
</protein>
<comment type="caution">
    <text evidence="3">The sequence shown here is derived from an EMBL/GenBank/DDBJ whole genome shotgun (WGS) entry which is preliminary data.</text>
</comment>
<feature type="region of interest" description="Disordered" evidence="2">
    <location>
        <begin position="1"/>
        <end position="29"/>
    </location>
</feature>
<feature type="compositionally biased region" description="Low complexity" evidence="2">
    <location>
        <begin position="1"/>
        <end position="15"/>
    </location>
</feature>
<name>A0A0F9EKC5_9ZZZZ</name>
<proteinExistence type="predicted"/>
<evidence type="ECO:0000256" key="1">
    <source>
        <dbReference type="SAM" id="Coils"/>
    </source>
</evidence>